<keyword evidence="1" id="KW-1133">Transmembrane helix</keyword>
<feature type="transmembrane region" description="Helical" evidence="1">
    <location>
        <begin position="93"/>
        <end position="114"/>
    </location>
</feature>
<reference evidence="3 4" key="1">
    <citation type="submission" date="2014-04" db="EMBL/GenBank/DDBJ databases">
        <authorList>
            <consortium name="DOE Joint Genome Institute"/>
            <person name="Kuo A."/>
            <person name="Tarkka M."/>
            <person name="Buscot F."/>
            <person name="Kohler A."/>
            <person name="Nagy L.G."/>
            <person name="Floudas D."/>
            <person name="Copeland A."/>
            <person name="Barry K.W."/>
            <person name="Cichocki N."/>
            <person name="Veneault-Fourrey C."/>
            <person name="LaButti K."/>
            <person name="Lindquist E.A."/>
            <person name="Lipzen A."/>
            <person name="Lundell T."/>
            <person name="Morin E."/>
            <person name="Murat C."/>
            <person name="Sun H."/>
            <person name="Tunlid A."/>
            <person name="Henrissat B."/>
            <person name="Grigoriev I.V."/>
            <person name="Hibbett D.S."/>
            <person name="Martin F."/>
            <person name="Nordberg H.P."/>
            <person name="Cantor M.N."/>
            <person name="Hua S.X."/>
        </authorList>
    </citation>
    <scope>NUCLEOTIDE SEQUENCE [LARGE SCALE GENOMIC DNA]</scope>
    <source>
        <strain evidence="3 4">F 1598</strain>
    </source>
</reference>
<dbReference type="PANTHER" id="PTHR40465">
    <property type="entry name" value="CHROMOSOME 1, WHOLE GENOME SHOTGUN SEQUENCE"/>
    <property type="match status" value="1"/>
</dbReference>
<evidence type="ECO:0000256" key="1">
    <source>
        <dbReference type="SAM" id="Phobius"/>
    </source>
</evidence>
<keyword evidence="4" id="KW-1185">Reference proteome</keyword>
<organism evidence="3 4">
    <name type="scientific">Piloderma croceum (strain F 1598)</name>
    <dbReference type="NCBI Taxonomy" id="765440"/>
    <lineage>
        <taxon>Eukaryota</taxon>
        <taxon>Fungi</taxon>
        <taxon>Dikarya</taxon>
        <taxon>Basidiomycota</taxon>
        <taxon>Agaricomycotina</taxon>
        <taxon>Agaricomycetes</taxon>
        <taxon>Agaricomycetidae</taxon>
        <taxon>Atheliales</taxon>
        <taxon>Atheliaceae</taxon>
        <taxon>Piloderma</taxon>
    </lineage>
</organism>
<dbReference type="InParanoid" id="A0A0C3FFN7"/>
<sequence>MPRTSIPGFDPNTTVGALEGGVLVSNLLFGIVTMQVYLYYQKYPRDRWSLKALVGLVWLLELAHTICVMHGIYVTTITRRGRTVLTIPASLRIAFFFSGTVGPIVQAFFATRVAKCFDKPYLAILCWILMCYRFLSNLVMTAVSVKAHEQELDWALTSSLVIEAAVDLLIAISLCYYLVKSQRRSVHQRTIRLIDRLIGMTLPTGLVTCIVAIIVIVCYLKMENNFVWVALMFCQTKVCSNSMLASLNGRSILRDDLEGNMTPGHLKSHQLEPIPVEITTHIDLSSFQSNEHSITNNLTSQQQA</sequence>
<name>A0A0C3FFN7_PILCF</name>
<gene>
    <name evidence="3" type="ORF">PILCRDRAFT_824236</name>
</gene>
<dbReference type="Proteomes" id="UP000054166">
    <property type="component" value="Unassembled WGS sequence"/>
</dbReference>
<evidence type="ECO:0000259" key="2">
    <source>
        <dbReference type="Pfam" id="PF20152"/>
    </source>
</evidence>
<accession>A0A0C3FFN7</accession>
<protein>
    <recommendedName>
        <fullName evidence="2">DUF6534 domain-containing protein</fullName>
    </recommendedName>
</protein>
<feature type="domain" description="DUF6534" evidence="2">
    <location>
        <begin position="164"/>
        <end position="251"/>
    </location>
</feature>
<keyword evidence="1" id="KW-0812">Transmembrane</keyword>
<dbReference type="AlphaFoldDB" id="A0A0C3FFN7"/>
<keyword evidence="1" id="KW-0472">Membrane</keyword>
<feature type="transmembrane region" description="Helical" evidence="1">
    <location>
        <begin position="52"/>
        <end position="73"/>
    </location>
</feature>
<dbReference type="Pfam" id="PF20152">
    <property type="entry name" value="DUF6534"/>
    <property type="match status" value="1"/>
</dbReference>
<reference evidence="4" key="2">
    <citation type="submission" date="2015-01" db="EMBL/GenBank/DDBJ databases">
        <title>Evolutionary Origins and Diversification of the Mycorrhizal Mutualists.</title>
        <authorList>
            <consortium name="DOE Joint Genome Institute"/>
            <consortium name="Mycorrhizal Genomics Consortium"/>
            <person name="Kohler A."/>
            <person name="Kuo A."/>
            <person name="Nagy L.G."/>
            <person name="Floudas D."/>
            <person name="Copeland A."/>
            <person name="Barry K.W."/>
            <person name="Cichocki N."/>
            <person name="Veneault-Fourrey C."/>
            <person name="LaButti K."/>
            <person name="Lindquist E.A."/>
            <person name="Lipzen A."/>
            <person name="Lundell T."/>
            <person name="Morin E."/>
            <person name="Murat C."/>
            <person name="Riley R."/>
            <person name="Ohm R."/>
            <person name="Sun H."/>
            <person name="Tunlid A."/>
            <person name="Henrissat B."/>
            <person name="Grigoriev I.V."/>
            <person name="Hibbett D.S."/>
            <person name="Martin F."/>
        </authorList>
    </citation>
    <scope>NUCLEOTIDE SEQUENCE [LARGE SCALE GENOMIC DNA]</scope>
    <source>
        <strain evidence="4">F 1598</strain>
    </source>
</reference>
<feature type="transmembrane region" description="Helical" evidence="1">
    <location>
        <begin position="20"/>
        <end position="40"/>
    </location>
</feature>
<feature type="transmembrane region" description="Helical" evidence="1">
    <location>
        <begin position="121"/>
        <end position="140"/>
    </location>
</feature>
<dbReference type="InterPro" id="IPR045339">
    <property type="entry name" value="DUF6534"/>
</dbReference>
<feature type="transmembrane region" description="Helical" evidence="1">
    <location>
        <begin position="200"/>
        <end position="220"/>
    </location>
</feature>
<evidence type="ECO:0000313" key="4">
    <source>
        <dbReference type="Proteomes" id="UP000054166"/>
    </source>
</evidence>
<proteinExistence type="predicted"/>
<dbReference type="EMBL" id="KN833015">
    <property type="protein sequence ID" value="KIM78604.1"/>
    <property type="molecule type" value="Genomic_DNA"/>
</dbReference>
<evidence type="ECO:0000313" key="3">
    <source>
        <dbReference type="EMBL" id="KIM78604.1"/>
    </source>
</evidence>
<dbReference type="HOGENOM" id="CLU_046025_0_1_1"/>
<dbReference type="PANTHER" id="PTHR40465:SF1">
    <property type="entry name" value="DUF6534 DOMAIN-CONTAINING PROTEIN"/>
    <property type="match status" value="1"/>
</dbReference>
<dbReference type="OrthoDB" id="2535105at2759"/>
<feature type="transmembrane region" description="Helical" evidence="1">
    <location>
        <begin position="160"/>
        <end position="179"/>
    </location>
</feature>